<dbReference type="SUPFAM" id="SSF49344">
    <property type="entry name" value="CBD9-like"/>
    <property type="match status" value="1"/>
</dbReference>
<feature type="transmembrane region" description="Helical" evidence="1">
    <location>
        <begin position="216"/>
        <end position="235"/>
    </location>
</feature>
<dbReference type="PROSITE" id="PS50836">
    <property type="entry name" value="DOMON"/>
    <property type="match status" value="1"/>
</dbReference>
<dbReference type="Proteomes" id="UP000256645">
    <property type="component" value="Unassembled WGS sequence"/>
</dbReference>
<dbReference type="InterPro" id="IPR015920">
    <property type="entry name" value="Cellobiose_DH-like_cyt"/>
</dbReference>
<feature type="domain" description="DOMON" evidence="2">
    <location>
        <begin position="36"/>
        <end position="151"/>
    </location>
</feature>
<dbReference type="STRING" id="1849047.A0A3D8QDM5"/>
<dbReference type="CDD" id="cd09630">
    <property type="entry name" value="CDH_like_cytochrome"/>
    <property type="match status" value="1"/>
</dbReference>
<protein>
    <recommendedName>
        <fullName evidence="2">DOMON domain-containing protein</fullName>
    </recommendedName>
</protein>
<dbReference type="SMART" id="SM00664">
    <property type="entry name" value="DoH"/>
    <property type="match status" value="1"/>
</dbReference>
<reference evidence="3 4" key="1">
    <citation type="journal article" date="2018" name="IMA Fungus">
        <title>IMA Genome-F 9: Draft genome sequence of Annulohypoxylon stygium, Aspergillus mulundensis, Berkeleyomyces basicola (syn. Thielaviopsis basicola), Ceratocystis smalleyi, two Cercospora beticola strains, Coleophoma cylindrospora, Fusarium fracticaudum, Phialophora cf. hyalina, and Morchella septimelata.</title>
        <authorList>
            <person name="Wingfield B.D."/>
            <person name="Bills G.F."/>
            <person name="Dong Y."/>
            <person name="Huang W."/>
            <person name="Nel W.J."/>
            <person name="Swalarsk-Parry B.S."/>
            <person name="Vaghefi N."/>
            <person name="Wilken P.M."/>
            <person name="An Z."/>
            <person name="de Beer Z.W."/>
            <person name="De Vos L."/>
            <person name="Chen L."/>
            <person name="Duong T.A."/>
            <person name="Gao Y."/>
            <person name="Hammerbacher A."/>
            <person name="Kikkert J.R."/>
            <person name="Li Y."/>
            <person name="Li H."/>
            <person name="Li K."/>
            <person name="Li Q."/>
            <person name="Liu X."/>
            <person name="Ma X."/>
            <person name="Naidoo K."/>
            <person name="Pethybridge S.J."/>
            <person name="Sun J."/>
            <person name="Steenkamp E.T."/>
            <person name="van der Nest M.A."/>
            <person name="van Wyk S."/>
            <person name="Wingfield M.J."/>
            <person name="Xiong C."/>
            <person name="Yue Q."/>
            <person name="Zhang X."/>
        </authorList>
    </citation>
    <scope>NUCLEOTIDE SEQUENCE [LARGE SCALE GENOMIC DNA]</scope>
    <source>
        <strain evidence="3 4">BP6252</strain>
    </source>
</reference>
<dbReference type="PANTHER" id="PTHR47797">
    <property type="entry name" value="DEHYDROGENASE, PUTATIVE (AFU_ORTHOLOGUE AFUA_8G05805)-RELATED"/>
    <property type="match status" value="1"/>
</dbReference>
<feature type="transmembrane region" description="Helical" evidence="1">
    <location>
        <begin position="386"/>
        <end position="403"/>
    </location>
</feature>
<keyword evidence="1" id="KW-0472">Membrane</keyword>
<dbReference type="CDD" id="cd08760">
    <property type="entry name" value="Cyt_b561_FRRS1_like"/>
    <property type="match status" value="1"/>
</dbReference>
<dbReference type="EMBL" id="PDLM01000016">
    <property type="protein sequence ID" value="RDW59952.1"/>
    <property type="molecule type" value="Genomic_DNA"/>
</dbReference>
<feature type="transmembrane region" description="Helical" evidence="1">
    <location>
        <begin position="415"/>
        <end position="435"/>
    </location>
</feature>
<feature type="transmembrane region" description="Helical" evidence="1">
    <location>
        <begin position="344"/>
        <end position="366"/>
    </location>
</feature>
<feature type="transmembrane region" description="Helical" evidence="1">
    <location>
        <begin position="242"/>
        <end position="263"/>
    </location>
</feature>
<accession>A0A3D8QDM5</accession>
<dbReference type="PANTHER" id="PTHR47797:SF4">
    <property type="entry name" value="DOMON DOMAIN-CONTAINING PROTEIN"/>
    <property type="match status" value="1"/>
</dbReference>
<keyword evidence="1" id="KW-0812">Transmembrane</keyword>
<organism evidence="3 4">
    <name type="scientific">Coleophoma cylindrospora</name>
    <dbReference type="NCBI Taxonomy" id="1849047"/>
    <lineage>
        <taxon>Eukaryota</taxon>
        <taxon>Fungi</taxon>
        <taxon>Dikarya</taxon>
        <taxon>Ascomycota</taxon>
        <taxon>Pezizomycotina</taxon>
        <taxon>Leotiomycetes</taxon>
        <taxon>Helotiales</taxon>
        <taxon>Dermateaceae</taxon>
        <taxon>Coleophoma</taxon>
    </lineage>
</organism>
<dbReference type="InterPro" id="IPR005018">
    <property type="entry name" value="DOMON_domain"/>
</dbReference>
<evidence type="ECO:0000313" key="4">
    <source>
        <dbReference type="Proteomes" id="UP000256645"/>
    </source>
</evidence>
<evidence type="ECO:0000313" key="3">
    <source>
        <dbReference type="EMBL" id="RDW59952.1"/>
    </source>
</evidence>
<dbReference type="Pfam" id="PF16010">
    <property type="entry name" value="CDH-cyt"/>
    <property type="match status" value="1"/>
</dbReference>
<evidence type="ECO:0000256" key="1">
    <source>
        <dbReference type="SAM" id="Phobius"/>
    </source>
</evidence>
<keyword evidence="4" id="KW-1185">Reference proteome</keyword>
<comment type="caution">
    <text evidence="3">The sequence shown here is derived from an EMBL/GenBank/DDBJ whole genome shotgun (WGS) entry which is preliminary data.</text>
</comment>
<dbReference type="Gene3D" id="1.20.120.1770">
    <property type="match status" value="1"/>
</dbReference>
<dbReference type="AlphaFoldDB" id="A0A3D8QDM5"/>
<keyword evidence="1" id="KW-1133">Transmembrane helix</keyword>
<dbReference type="Gene3D" id="2.60.40.1210">
    <property type="entry name" value="Cellobiose dehydrogenase, cytochrome domain"/>
    <property type="match status" value="1"/>
</dbReference>
<evidence type="ECO:0000259" key="2">
    <source>
        <dbReference type="PROSITE" id="PS50836"/>
    </source>
</evidence>
<gene>
    <name evidence="3" type="ORF">BP6252_13039</name>
</gene>
<proteinExistence type="predicted"/>
<sequence>MKMKNFTLRAVIAIVTYAITTHATVIYSPLSSGPSYQLSIPKSTASAGSGNIYFQLKAPTTYQWVALGIGSQMTGSNIFVMYADGTGNVTISARTASGRTEPKVDSALHVQLLAGSGISGGVMTANVLCTSCSLSSTTSSSSPWIAAWKTGSALNSASTSATIAQHDSSSTRQFTFDLTQATIATDSNPFLGATNAISSGTSTSSLRTIITDYEKAHGIIMGVTVVLLFPLAALLMRGGMLWLHATLQIFNLVLLVSGLGIGVKLAQMEGYIVSRQTSRNTVANPSAGSSATATSAFGARPTFFTGTGIPTFTSSPFGSPTGFPNRPFVKRAVLPGPVLQGVGYTHIVFGIVLVALFLLQPILGFIHHHRFVKTQQRGLFGIAHQWYGRILMGLAIINGGLGLKLAGNSMSGSTAYGILAGIVTLFYLIVVLFLGRGKKTMPKESIETTTATRTRTAII</sequence>
<dbReference type="OrthoDB" id="19261at2759"/>
<name>A0A3D8QDM5_9HELO</name>